<keyword evidence="1" id="KW-0732">Signal</keyword>
<dbReference type="WBParaSite" id="ACRNAN_scaffold1345.g14599.t1">
    <property type="protein sequence ID" value="ACRNAN_scaffold1345.g14599.t1"/>
    <property type="gene ID" value="ACRNAN_scaffold1345.g14599"/>
</dbReference>
<evidence type="ECO:0000313" key="3">
    <source>
        <dbReference type="WBParaSite" id="ACRNAN_scaffold1345.g14599.t1"/>
    </source>
</evidence>
<evidence type="ECO:0000256" key="1">
    <source>
        <dbReference type="SAM" id="SignalP"/>
    </source>
</evidence>
<evidence type="ECO:0000313" key="2">
    <source>
        <dbReference type="Proteomes" id="UP000887540"/>
    </source>
</evidence>
<dbReference type="AlphaFoldDB" id="A0A914CRJ7"/>
<feature type="signal peptide" evidence="1">
    <location>
        <begin position="1"/>
        <end position="22"/>
    </location>
</feature>
<organism evidence="2 3">
    <name type="scientific">Acrobeloides nanus</name>
    <dbReference type="NCBI Taxonomy" id="290746"/>
    <lineage>
        <taxon>Eukaryota</taxon>
        <taxon>Metazoa</taxon>
        <taxon>Ecdysozoa</taxon>
        <taxon>Nematoda</taxon>
        <taxon>Chromadorea</taxon>
        <taxon>Rhabditida</taxon>
        <taxon>Tylenchina</taxon>
        <taxon>Cephalobomorpha</taxon>
        <taxon>Cephaloboidea</taxon>
        <taxon>Cephalobidae</taxon>
        <taxon>Acrobeloides</taxon>
    </lineage>
</organism>
<proteinExistence type="predicted"/>
<dbReference type="Proteomes" id="UP000887540">
    <property type="component" value="Unplaced"/>
</dbReference>
<name>A0A914CRJ7_9BILA</name>
<accession>A0A914CRJ7</accession>
<sequence length="160" mass="18384">MSAELCLLRLIVFLNSLKLALSLSCIQCDRSQNWYSAEENERHIRDCQKAVIEPTKCTNTSHTHCIYSYFREDGNSRMTITERRCGRVEDIIGCTLFKSNSRRIRRHLINGGNLDHFPQKRRETALFVEVCTDGCEGDGCTNFAYSSRPMISSLFLMICT</sequence>
<feature type="chain" id="PRO_5038127802" evidence="1">
    <location>
        <begin position="23"/>
        <end position="160"/>
    </location>
</feature>
<reference evidence="3" key="1">
    <citation type="submission" date="2022-11" db="UniProtKB">
        <authorList>
            <consortium name="WormBaseParasite"/>
        </authorList>
    </citation>
    <scope>IDENTIFICATION</scope>
</reference>
<protein>
    <submittedName>
        <fullName evidence="3">Uncharacterized protein</fullName>
    </submittedName>
</protein>
<keyword evidence="2" id="KW-1185">Reference proteome</keyword>